<keyword evidence="2" id="KW-1185">Reference proteome</keyword>
<organism evidence="1 2">
    <name type="scientific">Trypanosoma rangeli</name>
    <dbReference type="NCBI Taxonomy" id="5698"/>
    <lineage>
        <taxon>Eukaryota</taxon>
        <taxon>Discoba</taxon>
        <taxon>Euglenozoa</taxon>
        <taxon>Kinetoplastea</taxon>
        <taxon>Metakinetoplastina</taxon>
        <taxon>Trypanosomatida</taxon>
        <taxon>Trypanosomatidae</taxon>
        <taxon>Trypanosoma</taxon>
        <taxon>Herpetosoma</taxon>
    </lineage>
</organism>
<name>A0A3R7NZU9_TRYRA</name>
<evidence type="ECO:0000313" key="1">
    <source>
        <dbReference type="EMBL" id="RNF10391.1"/>
    </source>
</evidence>
<dbReference type="EMBL" id="MKGL01000032">
    <property type="protein sequence ID" value="RNF10391.1"/>
    <property type="molecule type" value="Genomic_DNA"/>
</dbReference>
<sequence length="147" mass="17111">MQQLMKEQSEYFERQGESGVAVLATTTTAAAEATLEAPAAMLRKLVTAEQRHRRRLVSEYTSGMRRVALREKMFFYRLVKQEAIRNERLHEELLLQSQYIQSLHASIEQTRRRIDESSRRGMDQLVLKRAELESLQAKLDMLLSSLQ</sequence>
<dbReference type="AlphaFoldDB" id="A0A3R7NZU9"/>
<gene>
    <name evidence="1" type="ORF">TraAM80_01562</name>
</gene>
<comment type="caution">
    <text evidence="1">The sequence shown here is derived from an EMBL/GenBank/DDBJ whole genome shotgun (WGS) entry which is preliminary data.</text>
</comment>
<dbReference type="Proteomes" id="UP000283634">
    <property type="component" value="Unassembled WGS sequence"/>
</dbReference>
<dbReference type="GeneID" id="40325495"/>
<dbReference type="RefSeq" id="XP_029241521.1">
    <property type="nucleotide sequence ID" value="XM_029378598.1"/>
</dbReference>
<protein>
    <submittedName>
        <fullName evidence="1">BRCA1-associated protein</fullName>
    </submittedName>
</protein>
<accession>A0A3R7NZU9</accession>
<reference evidence="1 2" key="1">
    <citation type="journal article" date="2018" name="BMC Genomics">
        <title>Genomic comparison of Trypanosoma conorhini and Trypanosoma rangeli to Trypanosoma cruzi strains of high and low virulence.</title>
        <authorList>
            <person name="Bradwell K.R."/>
            <person name="Koparde V.N."/>
            <person name="Matveyev A.V."/>
            <person name="Serrano M.G."/>
            <person name="Alves J.M."/>
            <person name="Parikh H."/>
            <person name="Huang B."/>
            <person name="Lee V."/>
            <person name="Espinosa-Alvarez O."/>
            <person name="Ortiz P.A."/>
            <person name="Costa-Martins A.G."/>
            <person name="Teixeira M.M."/>
            <person name="Buck G.A."/>
        </authorList>
    </citation>
    <scope>NUCLEOTIDE SEQUENCE [LARGE SCALE GENOMIC DNA]</scope>
    <source>
        <strain evidence="1 2">AM80</strain>
    </source>
</reference>
<proteinExistence type="predicted"/>
<evidence type="ECO:0000313" key="2">
    <source>
        <dbReference type="Proteomes" id="UP000283634"/>
    </source>
</evidence>
<dbReference type="VEuPathDB" id="TriTrypDB:TRSC58_05863"/>